<evidence type="ECO:0000313" key="1">
    <source>
        <dbReference type="EMBL" id="QNO54990.1"/>
    </source>
</evidence>
<gene>
    <name evidence="1" type="ORF">KIHMDPCI_00001</name>
</gene>
<dbReference type="AlphaFoldDB" id="A0A7G9Z406"/>
<organism evidence="1">
    <name type="scientific">Candidatus Methanophaga sp. ANME-1 ERB7</name>
    <dbReference type="NCBI Taxonomy" id="2759913"/>
    <lineage>
        <taxon>Archaea</taxon>
        <taxon>Methanobacteriati</taxon>
        <taxon>Methanobacteriota</taxon>
        <taxon>Stenosarchaea group</taxon>
        <taxon>Methanomicrobia</taxon>
        <taxon>Candidatus Methanophagales</taxon>
        <taxon>Candidatus Methanophagaceae</taxon>
        <taxon>Candidatus Methanophaga</taxon>
    </lineage>
</organism>
<proteinExistence type="predicted"/>
<protein>
    <submittedName>
        <fullName evidence="1">Uncharacterized protein</fullName>
    </submittedName>
</protein>
<accession>A0A7G9Z406</accession>
<reference evidence="1" key="1">
    <citation type="submission" date="2020-06" db="EMBL/GenBank/DDBJ databases">
        <title>Unique genomic features of the anaerobic methanotrophic archaea.</title>
        <authorList>
            <person name="Chadwick G.L."/>
            <person name="Skennerton C.T."/>
            <person name="Laso-Perez R."/>
            <person name="Leu A.O."/>
            <person name="Speth D.R."/>
            <person name="Yu H."/>
            <person name="Morgan-Lang C."/>
            <person name="Hatzenpichler R."/>
            <person name="Goudeau D."/>
            <person name="Malmstrom R."/>
            <person name="Brazelton W.J."/>
            <person name="Woyke T."/>
            <person name="Hallam S.J."/>
            <person name="Tyson G.W."/>
            <person name="Wegener G."/>
            <person name="Boetius A."/>
            <person name="Orphan V."/>
        </authorList>
    </citation>
    <scope>NUCLEOTIDE SEQUENCE</scope>
</reference>
<dbReference type="EMBL" id="MT631600">
    <property type="protein sequence ID" value="QNO54990.1"/>
    <property type="molecule type" value="Genomic_DNA"/>
</dbReference>
<sequence length="82" mass="9279">MIYCLLYLWSEDQVHSHTIICVIQIIALECRAIKSLYAIRVHIVHVRGMQCYVITNCGLWNVGLSVIEGCCAVVKIKSIESN</sequence>
<name>A0A7G9Z406_9EURY</name>